<keyword evidence="5" id="KW-0812">Transmembrane</keyword>
<dbReference type="PRINTS" id="PR00260">
    <property type="entry name" value="CHEMTRNSDUCR"/>
</dbReference>
<evidence type="ECO:0000259" key="7">
    <source>
        <dbReference type="PROSITE" id="PS50885"/>
    </source>
</evidence>
<dbReference type="EMBL" id="DF820455">
    <property type="protein sequence ID" value="GAK49127.1"/>
    <property type="molecule type" value="Genomic_DNA"/>
</dbReference>
<feature type="domain" description="HAMP" evidence="7">
    <location>
        <begin position="276"/>
        <end position="326"/>
    </location>
</feature>
<evidence type="ECO:0000256" key="5">
    <source>
        <dbReference type="SAM" id="Phobius"/>
    </source>
</evidence>
<dbReference type="PANTHER" id="PTHR32089:SF112">
    <property type="entry name" value="LYSOZYME-LIKE PROTEIN-RELATED"/>
    <property type="match status" value="1"/>
</dbReference>
<dbReference type="Proteomes" id="UP000030700">
    <property type="component" value="Unassembled WGS sequence"/>
</dbReference>
<evidence type="ECO:0000256" key="4">
    <source>
        <dbReference type="SAM" id="Coils"/>
    </source>
</evidence>
<dbReference type="SMART" id="SM00304">
    <property type="entry name" value="HAMP"/>
    <property type="match status" value="2"/>
</dbReference>
<dbReference type="GO" id="GO:0004888">
    <property type="term" value="F:transmembrane signaling receptor activity"/>
    <property type="evidence" value="ECO:0007669"/>
    <property type="project" value="InterPro"/>
</dbReference>
<dbReference type="SUPFAM" id="SSF58104">
    <property type="entry name" value="Methyl-accepting chemotaxis protein (MCP) signaling domain"/>
    <property type="match status" value="2"/>
</dbReference>
<accession>A0A0S6VQ65</accession>
<feature type="domain" description="HAMP" evidence="7">
    <location>
        <begin position="195"/>
        <end position="248"/>
    </location>
</feature>
<feature type="coiled-coil region" evidence="4">
    <location>
        <begin position="629"/>
        <end position="663"/>
    </location>
</feature>
<dbReference type="GO" id="GO:0016020">
    <property type="term" value="C:membrane"/>
    <property type="evidence" value="ECO:0007669"/>
    <property type="project" value="InterPro"/>
</dbReference>
<dbReference type="SMART" id="SM00283">
    <property type="entry name" value="MA"/>
    <property type="match status" value="1"/>
</dbReference>
<reference evidence="8" key="1">
    <citation type="journal article" date="2015" name="PeerJ">
        <title>First genomic representation of candidate bacterial phylum KSB3 points to enhanced environmental sensing as a trigger of wastewater bulking.</title>
        <authorList>
            <person name="Sekiguchi Y."/>
            <person name="Ohashi A."/>
            <person name="Parks D.H."/>
            <person name="Yamauchi T."/>
            <person name="Tyson G.W."/>
            <person name="Hugenholtz P."/>
        </authorList>
    </citation>
    <scope>NUCLEOTIDE SEQUENCE [LARGE SCALE GENOMIC DNA]</scope>
</reference>
<dbReference type="InterPro" id="IPR003660">
    <property type="entry name" value="HAMP_dom"/>
</dbReference>
<dbReference type="InterPro" id="IPR004090">
    <property type="entry name" value="Chemotax_Me-accpt_rcpt"/>
</dbReference>
<keyword evidence="5" id="KW-1133">Transmembrane helix</keyword>
<comment type="similarity">
    <text evidence="2">Belongs to the methyl-accepting chemotaxis (MCP) protein family.</text>
</comment>
<keyword evidence="9" id="KW-1185">Reference proteome</keyword>
<organism evidence="8">
    <name type="scientific">Candidatus Moduliflexus flocculans</name>
    <dbReference type="NCBI Taxonomy" id="1499966"/>
    <lineage>
        <taxon>Bacteria</taxon>
        <taxon>Candidatus Moduliflexota</taxon>
        <taxon>Candidatus Moduliflexia</taxon>
        <taxon>Candidatus Moduliflexales</taxon>
        <taxon>Candidatus Moduliflexaceae</taxon>
    </lineage>
</organism>
<protein>
    <submittedName>
        <fullName evidence="8">Methyl-accepting chemotaxis sensory transducer</fullName>
    </submittedName>
</protein>
<proteinExistence type="inferred from homology"/>
<name>A0A0S6VQ65_9BACT</name>
<dbReference type="AlphaFoldDB" id="A0A0S6VQ65"/>
<evidence type="ECO:0000313" key="9">
    <source>
        <dbReference type="Proteomes" id="UP000030700"/>
    </source>
</evidence>
<dbReference type="Pfam" id="PF00015">
    <property type="entry name" value="MCPsignal"/>
    <property type="match status" value="1"/>
</dbReference>
<keyword evidence="1 3" id="KW-0807">Transducer</keyword>
<dbReference type="GO" id="GO:0006935">
    <property type="term" value="P:chemotaxis"/>
    <property type="evidence" value="ECO:0007669"/>
    <property type="project" value="InterPro"/>
</dbReference>
<dbReference type="Gene3D" id="6.10.340.10">
    <property type="match status" value="1"/>
</dbReference>
<dbReference type="HOGENOM" id="CLU_000445_99_1_0"/>
<feature type="domain" description="Methyl-accepting transducer" evidence="6">
    <location>
        <begin position="387"/>
        <end position="651"/>
    </location>
</feature>
<evidence type="ECO:0000259" key="6">
    <source>
        <dbReference type="PROSITE" id="PS50111"/>
    </source>
</evidence>
<sequence length="728" mass="80390">MKKGGLQFKLLLSVNLMIILILAISAFIQNQYLRRNYLRAFQERSEALAQYISIDITQNQRYVLNIQDMLETETFRCVQLFEANKENNVTHVSIVNPSLEIVAHNDKQLLKTPINQTLRKAFEARTHQLVLERNIYHTLIPIFMGKPEAYVATIDVGFPKQMIDAANTTMLMNTLRLFLVSLLLAFVGISLFAQRVLLNPLSRLMKASEELAIGKPVFVPGAAKTGDEIVMLAANFNHISEYFQHVSDVATHVSDGILDTQVQVRSQFDMMGNAAHKMVKYLNNIAAAAAKIADGDLQEAIDIRSPEDTLGRVFFSMTEGLRTLVRQIRISAEQIMHTGQTITSLTGRDIDIVQRVESSVDQMVSTMTQMGASIEEVSHNMETLSSSAEETSASATQMTASIRQIAKDASELTVETDQTIHALKGAVETLRKIVEHTDASKELSQATMKDAQDGQIAVEQVMNGMATIQHTVTMAVESINSFAKRSEDIGTILGVIKNITEQTSLLALNASIIAAQAGTQGRGFAVVADEIKSLADGVGKSTKDIATIVRKLQNDTQEVVRTIYEGAANVQEGMQQTQQARQTLQQIITSAERSSAVVTKIADTLHSMLQESREIAHSMKRVSARTNDIKRATKEQEAATSQINIAIEQINEMASQIHRATAEQTNGVHHLLGMSRDITTLIEQNRESSQHIAATVRDLTQQGDLLAEAVGRFKLNETETFELNDDAE</sequence>
<dbReference type="PANTHER" id="PTHR32089">
    <property type="entry name" value="METHYL-ACCEPTING CHEMOTAXIS PROTEIN MCPB"/>
    <property type="match status" value="1"/>
</dbReference>
<evidence type="ECO:0000256" key="2">
    <source>
        <dbReference type="ARBA" id="ARBA00029447"/>
    </source>
</evidence>
<feature type="transmembrane region" description="Helical" evidence="5">
    <location>
        <begin position="6"/>
        <end position="28"/>
    </location>
</feature>
<dbReference type="Gene3D" id="1.10.287.950">
    <property type="entry name" value="Methyl-accepting chemotaxis protein"/>
    <property type="match status" value="1"/>
</dbReference>
<dbReference type="STRING" id="1499966.U14_00345"/>
<evidence type="ECO:0000313" key="8">
    <source>
        <dbReference type="EMBL" id="GAK49127.1"/>
    </source>
</evidence>
<keyword evidence="5" id="KW-0472">Membrane</keyword>
<dbReference type="InterPro" id="IPR004089">
    <property type="entry name" value="MCPsignal_dom"/>
</dbReference>
<gene>
    <name evidence="8" type="ORF">U14_00345</name>
</gene>
<evidence type="ECO:0000256" key="3">
    <source>
        <dbReference type="PROSITE-ProRule" id="PRU00284"/>
    </source>
</evidence>
<dbReference type="Pfam" id="PF00672">
    <property type="entry name" value="HAMP"/>
    <property type="match status" value="1"/>
</dbReference>
<feature type="transmembrane region" description="Helical" evidence="5">
    <location>
        <begin position="177"/>
        <end position="198"/>
    </location>
</feature>
<dbReference type="PROSITE" id="PS50885">
    <property type="entry name" value="HAMP"/>
    <property type="match status" value="2"/>
</dbReference>
<evidence type="ECO:0000256" key="1">
    <source>
        <dbReference type="ARBA" id="ARBA00023224"/>
    </source>
</evidence>
<dbReference type="GO" id="GO:0007165">
    <property type="term" value="P:signal transduction"/>
    <property type="evidence" value="ECO:0007669"/>
    <property type="project" value="UniProtKB-KW"/>
</dbReference>
<dbReference type="PROSITE" id="PS50111">
    <property type="entry name" value="CHEMOTAXIS_TRANSDUC_2"/>
    <property type="match status" value="1"/>
</dbReference>
<keyword evidence="4" id="KW-0175">Coiled coil</keyword>